<dbReference type="AlphaFoldDB" id="A0A432Z093"/>
<sequence length="238" mass="26836">MLFNFFGTLNSILIVVSLIGVFSQVRTIWSRKKGNLNRATEALSLNKFFVSFLAYYSFFVYGMSIEPFNHFIVWPRLTAALLVAVILYEIWFDRKTAVPLTFFIFAIFLLASGAIFGLTAGTYEDEGRHLMTVMIVVITISLAQGYIHQIIQVLKLGSTGALDIKMSQFILLMDMSTIAFAFAMGLENGWPLLLLAVVSACTKLIILYLFHWARTSLSAERRRQALSQRSATSEKPTF</sequence>
<name>A0A432Z093_9GAMM</name>
<accession>A0A432Z093</accession>
<evidence type="ECO:0000313" key="3">
    <source>
        <dbReference type="Proteomes" id="UP000288058"/>
    </source>
</evidence>
<keyword evidence="1" id="KW-0812">Transmembrane</keyword>
<organism evidence="2 3">
    <name type="scientific">Idiomarina ramblicola</name>
    <dbReference type="NCBI Taxonomy" id="263724"/>
    <lineage>
        <taxon>Bacteria</taxon>
        <taxon>Pseudomonadati</taxon>
        <taxon>Pseudomonadota</taxon>
        <taxon>Gammaproteobacteria</taxon>
        <taxon>Alteromonadales</taxon>
        <taxon>Idiomarinaceae</taxon>
        <taxon>Idiomarina</taxon>
    </lineage>
</organism>
<dbReference type="RefSeq" id="WP_126781480.1">
    <property type="nucleotide sequence ID" value="NZ_PIQC01000004.1"/>
</dbReference>
<evidence type="ECO:0000313" key="2">
    <source>
        <dbReference type="EMBL" id="RUO69602.1"/>
    </source>
</evidence>
<feature type="transmembrane region" description="Helical" evidence="1">
    <location>
        <begin position="71"/>
        <end position="88"/>
    </location>
</feature>
<comment type="caution">
    <text evidence="2">The sequence shown here is derived from an EMBL/GenBank/DDBJ whole genome shotgun (WGS) entry which is preliminary data.</text>
</comment>
<keyword evidence="1" id="KW-1133">Transmembrane helix</keyword>
<dbReference type="EMBL" id="PIQC01000004">
    <property type="protein sequence ID" value="RUO69602.1"/>
    <property type="molecule type" value="Genomic_DNA"/>
</dbReference>
<gene>
    <name evidence="2" type="ORF">CWI78_06670</name>
</gene>
<protein>
    <submittedName>
        <fullName evidence="2">Uncharacterized protein</fullName>
    </submittedName>
</protein>
<feature type="transmembrane region" description="Helical" evidence="1">
    <location>
        <begin position="192"/>
        <end position="213"/>
    </location>
</feature>
<feature type="transmembrane region" description="Helical" evidence="1">
    <location>
        <begin position="169"/>
        <end position="186"/>
    </location>
</feature>
<feature type="transmembrane region" description="Helical" evidence="1">
    <location>
        <begin position="45"/>
        <end position="65"/>
    </location>
</feature>
<keyword evidence="1" id="KW-0472">Membrane</keyword>
<dbReference type="OrthoDB" id="8701531at2"/>
<feature type="transmembrane region" description="Helical" evidence="1">
    <location>
        <begin position="6"/>
        <end position="25"/>
    </location>
</feature>
<dbReference type="Proteomes" id="UP000288058">
    <property type="component" value="Unassembled WGS sequence"/>
</dbReference>
<dbReference type="Gene3D" id="1.20.1280.290">
    <property type="match status" value="1"/>
</dbReference>
<keyword evidence="3" id="KW-1185">Reference proteome</keyword>
<feature type="transmembrane region" description="Helical" evidence="1">
    <location>
        <begin position="129"/>
        <end position="148"/>
    </location>
</feature>
<proteinExistence type="predicted"/>
<reference evidence="3" key="1">
    <citation type="journal article" date="2018" name="Front. Microbiol.">
        <title>Genome-Based Analysis Reveals the Taxonomy and Diversity of the Family Idiomarinaceae.</title>
        <authorList>
            <person name="Liu Y."/>
            <person name="Lai Q."/>
            <person name="Shao Z."/>
        </authorList>
    </citation>
    <scope>NUCLEOTIDE SEQUENCE [LARGE SCALE GENOMIC DNA]</scope>
    <source>
        <strain evidence="3">R22</strain>
    </source>
</reference>
<feature type="transmembrane region" description="Helical" evidence="1">
    <location>
        <begin position="100"/>
        <end position="123"/>
    </location>
</feature>
<evidence type="ECO:0000256" key="1">
    <source>
        <dbReference type="SAM" id="Phobius"/>
    </source>
</evidence>